<keyword evidence="16" id="KW-0732">Signal</keyword>
<reference evidence="17 18" key="1">
    <citation type="journal article" date="2024" name="Insects">
        <title>An Improved Chromosome-Level Genome Assembly of the Firefly Pyrocoelia pectoralis.</title>
        <authorList>
            <person name="Fu X."/>
            <person name="Meyer-Rochow V.B."/>
            <person name="Ballantyne L."/>
            <person name="Zhu X."/>
        </authorList>
    </citation>
    <scope>NUCLEOTIDE SEQUENCE [LARGE SCALE GENOMIC DNA]</scope>
    <source>
        <strain evidence="17">XCY_ONT2</strain>
    </source>
</reference>
<organism evidence="17 18">
    <name type="scientific">Pyrocoelia pectoralis</name>
    <dbReference type="NCBI Taxonomy" id="417401"/>
    <lineage>
        <taxon>Eukaryota</taxon>
        <taxon>Metazoa</taxon>
        <taxon>Ecdysozoa</taxon>
        <taxon>Arthropoda</taxon>
        <taxon>Hexapoda</taxon>
        <taxon>Insecta</taxon>
        <taxon>Pterygota</taxon>
        <taxon>Neoptera</taxon>
        <taxon>Endopterygota</taxon>
        <taxon>Coleoptera</taxon>
        <taxon>Polyphaga</taxon>
        <taxon>Elateriformia</taxon>
        <taxon>Elateroidea</taxon>
        <taxon>Lampyridae</taxon>
        <taxon>Lampyrinae</taxon>
        <taxon>Pyrocoelia</taxon>
    </lineage>
</organism>
<dbReference type="InterPro" id="IPR036396">
    <property type="entry name" value="Cyt_P450_sf"/>
</dbReference>
<dbReference type="AlphaFoldDB" id="A0AAN7V151"/>
<dbReference type="InterPro" id="IPR002401">
    <property type="entry name" value="Cyt_P450_E_grp-I"/>
</dbReference>
<name>A0AAN7V151_9COLE</name>
<comment type="similarity">
    <text evidence="5 15">Belongs to the cytochrome P450 family.</text>
</comment>
<evidence type="ECO:0000256" key="15">
    <source>
        <dbReference type="RuleBase" id="RU000461"/>
    </source>
</evidence>
<feature type="signal peptide" evidence="16">
    <location>
        <begin position="1"/>
        <end position="21"/>
    </location>
</feature>
<keyword evidence="11 14" id="KW-0408">Iron</keyword>
<protein>
    <recommendedName>
        <fullName evidence="19">Cytochrome P450</fullName>
    </recommendedName>
</protein>
<keyword evidence="7 14" id="KW-0479">Metal-binding</keyword>
<dbReference type="EMBL" id="JAVRBK010000008">
    <property type="protein sequence ID" value="KAK5640630.1"/>
    <property type="molecule type" value="Genomic_DNA"/>
</dbReference>
<keyword evidence="6 14" id="KW-0349">Heme</keyword>
<feature type="chain" id="PRO_5042979504" description="Cytochrome P450" evidence="16">
    <location>
        <begin position="22"/>
        <end position="492"/>
    </location>
</feature>
<dbReference type="GO" id="GO:0005789">
    <property type="term" value="C:endoplasmic reticulum membrane"/>
    <property type="evidence" value="ECO:0007669"/>
    <property type="project" value="UniProtKB-SubCell"/>
</dbReference>
<dbReference type="GO" id="GO:0006805">
    <property type="term" value="P:xenobiotic metabolic process"/>
    <property type="evidence" value="ECO:0007669"/>
    <property type="project" value="TreeGrafter"/>
</dbReference>
<proteinExistence type="inferred from homology"/>
<evidence type="ECO:0000256" key="12">
    <source>
        <dbReference type="ARBA" id="ARBA00023033"/>
    </source>
</evidence>
<evidence type="ECO:0008006" key="19">
    <source>
        <dbReference type="Google" id="ProtNLM"/>
    </source>
</evidence>
<evidence type="ECO:0000256" key="6">
    <source>
        <dbReference type="ARBA" id="ARBA00022617"/>
    </source>
</evidence>
<evidence type="ECO:0000313" key="17">
    <source>
        <dbReference type="EMBL" id="KAK5640630.1"/>
    </source>
</evidence>
<dbReference type="GO" id="GO:0006082">
    <property type="term" value="P:organic acid metabolic process"/>
    <property type="evidence" value="ECO:0007669"/>
    <property type="project" value="TreeGrafter"/>
</dbReference>
<dbReference type="GO" id="GO:0008395">
    <property type="term" value="F:steroid hydroxylase activity"/>
    <property type="evidence" value="ECO:0007669"/>
    <property type="project" value="TreeGrafter"/>
</dbReference>
<dbReference type="Gene3D" id="1.10.630.10">
    <property type="entry name" value="Cytochrome P450"/>
    <property type="match status" value="1"/>
</dbReference>
<evidence type="ECO:0000256" key="10">
    <source>
        <dbReference type="ARBA" id="ARBA00023002"/>
    </source>
</evidence>
<evidence type="ECO:0000256" key="5">
    <source>
        <dbReference type="ARBA" id="ARBA00010617"/>
    </source>
</evidence>
<gene>
    <name evidence="17" type="ORF">RI129_011441</name>
</gene>
<dbReference type="GO" id="GO:0020037">
    <property type="term" value="F:heme binding"/>
    <property type="evidence" value="ECO:0007669"/>
    <property type="project" value="InterPro"/>
</dbReference>
<dbReference type="SUPFAM" id="SSF48264">
    <property type="entry name" value="Cytochrome P450"/>
    <property type="match status" value="1"/>
</dbReference>
<evidence type="ECO:0000256" key="16">
    <source>
        <dbReference type="SAM" id="SignalP"/>
    </source>
</evidence>
<evidence type="ECO:0000256" key="8">
    <source>
        <dbReference type="ARBA" id="ARBA00022824"/>
    </source>
</evidence>
<dbReference type="Proteomes" id="UP001329430">
    <property type="component" value="Chromosome 8"/>
</dbReference>
<comment type="cofactor">
    <cofactor evidence="1 14">
        <name>heme</name>
        <dbReference type="ChEBI" id="CHEBI:30413"/>
    </cofactor>
</comment>
<accession>A0AAN7V151</accession>
<dbReference type="InterPro" id="IPR017972">
    <property type="entry name" value="Cyt_P450_CS"/>
</dbReference>
<dbReference type="GO" id="GO:0016712">
    <property type="term" value="F:oxidoreductase activity, acting on paired donors, with incorporation or reduction of molecular oxygen, reduced flavin or flavoprotein as one donor, and incorporation of one atom of oxygen"/>
    <property type="evidence" value="ECO:0007669"/>
    <property type="project" value="TreeGrafter"/>
</dbReference>
<keyword evidence="12 15" id="KW-0503">Monooxygenase</keyword>
<dbReference type="InterPro" id="IPR050182">
    <property type="entry name" value="Cytochrome_P450_fam2"/>
</dbReference>
<evidence type="ECO:0000256" key="7">
    <source>
        <dbReference type="ARBA" id="ARBA00022723"/>
    </source>
</evidence>
<dbReference type="PRINTS" id="PR00463">
    <property type="entry name" value="EP450I"/>
</dbReference>
<feature type="binding site" description="axial binding residue" evidence="14">
    <location>
        <position position="439"/>
    </location>
    <ligand>
        <name>heme</name>
        <dbReference type="ChEBI" id="CHEBI:30413"/>
    </ligand>
    <ligandPart>
        <name>Fe</name>
        <dbReference type="ChEBI" id="CHEBI:18248"/>
    </ligandPart>
</feature>
<evidence type="ECO:0000256" key="3">
    <source>
        <dbReference type="ARBA" id="ARBA00004174"/>
    </source>
</evidence>
<keyword evidence="18" id="KW-1185">Reference proteome</keyword>
<evidence type="ECO:0000256" key="9">
    <source>
        <dbReference type="ARBA" id="ARBA00022848"/>
    </source>
</evidence>
<dbReference type="FunFam" id="1.10.630.10:FF:000238">
    <property type="entry name" value="Cytochrome P450 2A6"/>
    <property type="match status" value="1"/>
</dbReference>
<evidence type="ECO:0000256" key="13">
    <source>
        <dbReference type="ARBA" id="ARBA00023136"/>
    </source>
</evidence>
<dbReference type="Pfam" id="PF00067">
    <property type="entry name" value="p450"/>
    <property type="match status" value="1"/>
</dbReference>
<comment type="function">
    <text evidence="2">May be involved in the metabolism of insect hormones and in the breakdown of synthetic insecticides.</text>
</comment>
<keyword evidence="8" id="KW-0256">Endoplasmic reticulum</keyword>
<evidence type="ECO:0000256" key="1">
    <source>
        <dbReference type="ARBA" id="ARBA00001971"/>
    </source>
</evidence>
<sequence length="492" mass="56310">MLSISIFLVSIILVFLAYLDTKKPNNFPPGPKWFPIIGSAWQLHKLQQKKSLIVKVSEELALKYGPLVGVRIGCTRIVFVYGLRATQEFLTRDDFIGRPDSIFFTSRTWGKRRGIIFVDSEFWREQKQFFLKQMSFRKENIAYSIEKEVKGITNNLKKSIEDGNGEAVFQMGDLFGISILNVLWTLMVGDEYAKDEKEMKAIAIIVKDLFGNSLVVGGLFGHFPFLRYICPNYCGYNEYVNINGMLTNFIKKTVEKMKTNYNSNTTRGFIDSYLHVLNSEEKAESFSEDQLVAIGLDLLFAGYETTSKTVSLAFLFMLLHPDIQKKAQDEIDQIVGRDRLPTLEDRRLLHYIEAISLETTRLFTGHILNSPRRAVKDCYFNGYFIPKGTTLAVNFRGVSLNTESGWEDPKIFNPERFIKNGKLTIPNNYMAFGLGKRRCLGESLAKAHMFLIFASLLQTFNFEAIPNDPPIAEIREAFIPCVRPFRGKITLR</sequence>
<keyword evidence="10 15" id="KW-0560">Oxidoreductase</keyword>
<dbReference type="GO" id="GO:0005506">
    <property type="term" value="F:iron ion binding"/>
    <property type="evidence" value="ECO:0007669"/>
    <property type="project" value="InterPro"/>
</dbReference>
<evidence type="ECO:0000256" key="2">
    <source>
        <dbReference type="ARBA" id="ARBA00003690"/>
    </source>
</evidence>
<comment type="caution">
    <text evidence="17">The sequence shown here is derived from an EMBL/GenBank/DDBJ whole genome shotgun (WGS) entry which is preliminary data.</text>
</comment>
<dbReference type="PRINTS" id="PR00385">
    <property type="entry name" value="P450"/>
</dbReference>
<evidence type="ECO:0000313" key="18">
    <source>
        <dbReference type="Proteomes" id="UP001329430"/>
    </source>
</evidence>
<dbReference type="PANTHER" id="PTHR24300:SF376">
    <property type="entry name" value="CYTOCHROME P450 15A1"/>
    <property type="match status" value="1"/>
</dbReference>
<dbReference type="InterPro" id="IPR001128">
    <property type="entry name" value="Cyt_P450"/>
</dbReference>
<comment type="subcellular location">
    <subcellularLocation>
        <location evidence="4">Endoplasmic reticulum membrane</location>
        <topology evidence="4">Peripheral membrane protein</topology>
    </subcellularLocation>
    <subcellularLocation>
        <location evidence="3">Microsome membrane</location>
        <topology evidence="3">Peripheral membrane protein</topology>
    </subcellularLocation>
</comment>
<dbReference type="PROSITE" id="PS00086">
    <property type="entry name" value="CYTOCHROME_P450"/>
    <property type="match status" value="1"/>
</dbReference>
<keyword evidence="13" id="KW-0472">Membrane</keyword>
<dbReference type="PANTHER" id="PTHR24300">
    <property type="entry name" value="CYTOCHROME P450 508A4-RELATED"/>
    <property type="match status" value="1"/>
</dbReference>
<keyword evidence="9" id="KW-0492">Microsome</keyword>
<evidence type="ECO:0000256" key="14">
    <source>
        <dbReference type="PIRSR" id="PIRSR602401-1"/>
    </source>
</evidence>
<evidence type="ECO:0000256" key="4">
    <source>
        <dbReference type="ARBA" id="ARBA00004406"/>
    </source>
</evidence>
<evidence type="ECO:0000256" key="11">
    <source>
        <dbReference type="ARBA" id="ARBA00023004"/>
    </source>
</evidence>